<comment type="caution">
    <text evidence="2">The sequence shown here is derived from an EMBL/GenBank/DDBJ whole genome shotgun (WGS) entry which is preliminary data.</text>
</comment>
<evidence type="ECO:0000313" key="2">
    <source>
        <dbReference type="EMBL" id="KKM24092.1"/>
    </source>
</evidence>
<keyword evidence="1" id="KW-0472">Membrane</keyword>
<reference evidence="2" key="1">
    <citation type="journal article" date="2015" name="Nature">
        <title>Complex archaea that bridge the gap between prokaryotes and eukaryotes.</title>
        <authorList>
            <person name="Spang A."/>
            <person name="Saw J.H."/>
            <person name="Jorgensen S.L."/>
            <person name="Zaremba-Niedzwiedzka K."/>
            <person name="Martijn J."/>
            <person name="Lind A.E."/>
            <person name="van Eijk R."/>
            <person name="Schleper C."/>
            <person name="Guy L."/>
            <person name="Ettema T.J."/>
        </authorList>
    </citation>
    <scope>NUCLEOTIDE SEQUENCE</scope>
</reference>
<evidence type="ECO:0000256" key="1">
    <source>
        <dbReference type="SAM" id="Phobius"/>
    </source>
</evidence>
<feature type="transmembrane region" description="Helical" evidence="1">
    <location>
        <begin position="12"/>
        <end position="30"/>
    </location>
</feature>
<name>A0A0F9I9F3_9ZZZZ</name>
<accession>A0A0F9I9F3</accession>
<keyword evidence="1" id="KW-0812">Transmembrane</keyword>
<keyword evidence="1" id="KW-1133">Transmembrane helix</keyword>
<organism evidence="2">
    <name type="scientific">marine sediment metagenome</name>
    <dbReference type="NCBI Taxonomy" id="412755"/>
    <lineage>
        <taxon>unclassified sequences</taxon>
        <taxon>metagenomes</taxon>
        <taxon>ecological metagenomes</taxon>
    </lineage>
</organism>
<protein>
    <submittedName>
        <fullName evidence="2">Uncharacterized protein</fullName>
    </submittedName>
</protein>
<dbReference type="EMBL" id="LAZR01012994">
    <property type="protein sequence ID" value="KKM24092.1"/>
    <property type="molecule type" value="Genomic_DNA"/>
</dbReference>
<sequence>MTTKLLNGNTKWIITIAILIFSMAGGWFTLKAKADERIKEHYKSFLKYFGDDLVIFADGLSMASTMQKKDRQYYKSKMTKKELSEFMKKHNLKDKNPNYSYPKQLIESSDGIGVYFNPQEGQEIMVGFNEIVSGFKKKGKNLTVDEKDTIISFIESNSISPNFINRIIREYSYESITAAFLIMTNTGVSAIFKYRTC</sequence>
<proteinExistence type="predicted"/>
<dbReference type="AlphaFoldDB" id="A0A0F9I9F3"/>
<gene>
    <name evidence="2" type="ORF">LCGC14_1608570</name>
</gene>